<evidence type="ECO:0000259" key="2">
    <source>
        <dbReference type="Pfam" id="PF04577"/>
    </source>
</evidence>
<dbReference type="STRING" id="247633.GP2143_16061"/>
<name>A0Y9I2_9GAMM</name>
<dbReference type="EMBL" id="AAVT01000001">
    <property type="protein sequence ID" value="EAW32786.1"/>
    <property type="molecule type" value="Genomic_DNA"/>
</dbReference>
<sequence>MSKKWKKFGSVASKTRQPTAREKPASRIERLAKSQFDIEYYREQYQITGLDTDVDYYSHYLDSGDKANFCPYRGFNPLYIRHGQNNWDYSKTALEILLDGGVKSDRPDNDADRDTMEIFSFLAVTKDWFDISVVENYCERIYTSTGEAISVYMHHMMPLFLAPNKWFFPSGYSAMNLDLFKATVNPISHYILHGIHEYRSIPARLNDERLNFSFFQFTDLMPEFHVDPTQYRITSEFVEKLEPLDSQDEISPGVSLIHHSGKYLLGGTRCVFSDSGGKVTHYFLEYLNSMNVKNVTFKTSSIEKIDAKNIAVDVSVPKDVSFKKAVNLMNEYDRNYFHFAVEVCSILYFLEAQNISSDYVLLLSDDLHPNFFELFDIIVKDTPYSYVKLSRGILARVGDLIEVSGHAQILDIYETRPNDEDIFISEEAIRYVRNKVLKELNINPVASNSLYLKRQSGYRNLANQRELEEHLLIENFQSISVENYSIYLQVLQLSRAHVIVAATGAALTNILWMPEGSNVVVLQSDHKSINIKFWGILCAALNINFYVLTGPRLGVVTGKYGVHDDFDIDINELKDLLLTLK</sequence>
<dbReference type="AlphaFoldDB" id="A0Y9I2"/>
<organism evidence="3 4">
    <name type="scientific">marine gamma proteobacterium HTCC2143</name>
    <dbReference type="NCBI Taxonomy" id="247633"/>
    <lineage>
        <taxon>Bacteria</taxon>
        <taxon>Pseudomonadati</taxon>
        <taxon>Pseudomonadota</taxon>
        <taxon>Gammaproteobacteria</taxon>
        <taxon>Cellvibrionales</taxon>
        <taxon>Spongiibacteraceae</taxon>
        <taxon>BD1-7 clade</taxon>
    </lineage>
</organism>
<evidence type="ECO:0000313" key="3">
    <source>
        <dbReference type="EMBL" id="EAW32786.1"/>
    </source>
</evidence>
<evidence type="ECO:0000313" key="4">
    <source>
        <dbReference type="Proteomes" id="UP000004931"/>
    </source>
</evidence>
<dbReference type="Pfam" id="PF04577">
    <property type="entry name" value="Glyco_transf_61"/>
    <property type="match status" value="1"/>
</dbReference>
<evidence type="ECO:0000256" key="1">
    <source>
        <dbReference type="SAM" id="MobiDB-lite"/>
    </source>
</evidence>
<comment type="caution">
    <text evidence="3">The sequence shown here is derived from an EMBL/GenBank/DDBJ whole genome shotgun (WGS) entry which is preliminary data.</text>
</comment>
<reference evidence="3 4" key="1">
    <citation type="journal article" date="2010" name="J. Bacteriol.">
        <title>Genome sequence of the oligotrophic marine Gammaproteobacterium HTCC2143, isolated from the Oregon Coast.</title>
        <authorList>
            <person name="Oh H.M."/>
            <person name="Kang I."/>
            <person name="Ferriera S."/>
            <person name="Giovannoni S.J."/>
            <person name="Cho J.C."/>
        </authorList>
    </citation>
    <scope>NUCLEOTIDE SEQUENCE [LARGE SCALE GENOMIC DNA]</scope>
    <source>
        <strain evidence="3 4">HTCC2143</strain>
    </source>
</reference>
<feature type="region of interest" description="Disordered" evidence="1">
    <location>
        <begin position="1"/>
        <end position="26"/>
    </location>
</feature>
<dbReference type="eggNOG" id="COG4421">
    <property type="taxonomic scope" value="Bacteria"/>
</dbReference>
<accession>A0Y9I2</accession>
<dbReference type="GO" id="GO:0016757">
    <property type="term" value="F:glycosyltransferase activity"/>
    <property type="evidence" value="ECO:0007669"/>
    <property type="project" value="InterPro"/>
</dbReference>
<protein>
    <recommendedName>
        <fullName evidence="2">Glycosyltransferase 61 catalytic domain-containing protein</fullName>
    </recommendedName>
</protein>
<feature type="domain" description="Glycosyltransferase 61 catalytic" evidence="2">
    <location>
        <begin position="336"/>
        <end position="520"/>
    </location>
</feature>
<gene>
    <name evidence="3" type="ORF">GP2143_16061</name>
</gene>
<keyword evidence="4" id="KW-1185">Reference proteome</keyword>
<dbReference type="Proteomes" id="UP000004931">
    <property type="component" value="Unassembled WGS sequence"/>
</dbReference>
<dbReference type="OrthoDB" id="9179784at2"/>
<dbReference type="InterPro" id="IPR049625">
    <property type="entry name" value="Glyco_transf_61_cat"/>
</dbReference>
<proteinExistence type="predicted"/>